<dbReference type="PANTHER" id="PTHR31757:SF0">
    <property type="entry name" value="SLL0781 PROTEIN"/>
    <property type="match status" value="1"/>
</dbReference>
<feature type="region of interest" description="Disordered" evidence="1">
    <location>
        <begin position="132"/>
        <end position="152"/>
    </location>
</feature>
<dbReference type="InterPro" id="IPR009783">
    <property type="entry name" value="DUF1348"/>
</dbReference>
<organism evidence="2 3">
    <name type="scientific">Lipingzhangella halophila</name>
    <dbReference type="NCBI Taxonomy" id="1783352"/>
    <lineage>
        <taxon>Bacteria</taxon>
        <taxon>Bacillati</taxon>
        <taxon>Actinomycetota</taxon>
        <taxon>Actinomycetes</taxon>
        <taxon>Streptosporangiales</taxon>
        <taxon>Nocardiopsidaceae</taxon>
        <taxon>Lipingzhangella</taxon>
    </lineage>
</organism>
<reference evidence="2 3" key="1">
    <citation type="submission" date="2020-08" db="EMBL/GenBank/DDBJ databases">
        <title>Sequencing the genomes of 1000 actinobacteria strains.</title>
        <authorList>
            <person name="Klenk H.-P."/>
        </authorList>
    </citation>
    <scope>NUCLEOTIDE SEQUENCE [LARGE SCALE GENOMIC DNA]</scope>
    <source>
        <strain evidence="2 3">DSM 102030</strain>
    </source>
</reference>
<keyword evidence="3" id="KW-1185">Reference proteome</keyword>
<dbReference type="Gene3D" id="3.10.450.50">
    <property type="match status" value="1"/>
</dbReference>
<protein>
    <recommendedName>
        <fullName evidence="4">Nuclear transport factor 2 family protein</fullName>
    </recommendedName>
</protein>
<comment type="caution">
    <text evidence="2">The sequence shown here is derived from an EMBL/GenBank/DDBJ whole genome shotgun (WGS) entry which is preliminary data.</text>
</comment>
<evidence type="ECO:0000256" key="1">
    <source>
        <dbReference type="SAM" id="MobiDB-lite"/>
    </source>
</evidence>
<evidence type="ECO:0000313" key="3">
    <source>
        <dbReference type="Proteomes" id="UP000523007"/>
    </source>
</evidence>
<dbReference type="InterPro" id="IPR032710">
    <property type="entry name" value="NTF2-like_dom_sf"/>
</dbReference>
<gene>
    <name evidence="2" type="ORF">F4561_003405</name>
</gene>
<feature type="compositionally biased region" description="Basic and acidic residues" evidence="1">
    <location>
        <begin position="132"/>
        <end position="143"/>
    </location>
</feature>
<dbReference type="EMBL" id="JACHJT010000001">
    <property type="protein sequence ID" value="MBB4932585.1"/>
    <property type="molecule type" value="Genomic_DNA"/>
</dbReference>
<dbReference type="Pfam" id="PF07080">
    <property type="entry name" value="DUF1348"/>
    <property type="match status" value="1"/>
</dbReference>
<dbReference type="SUPFAM" id="SSF54427">
    <property type="entry name" value="NTF2-like"/>
    <property type="match status" value="1"/>
</dbReference>
<name>A0A7W7RIL6_9ACTN</name>
<proteinExistence type="predicted"/>
<sequence length="152" mass="17895">MVARPPLPPFDDVSAQRKVQAVEDAWNTREPERVALAHTRECSWRERDEFLIGRNAVIDFLSLKWKKELDYALRADLWNFRGNRIAVRFQYEWNDESGRTWRSYGNEMWEFDDHGLLGRREASVNDVEIGSDERRIHGPRPEAHYGQAIPLA</sequence>
<dbReference type="RefSeq" id="WP_184580115.1">
    <property type="nucleotide sequence ID" value="NZ_JACHJT010000001.1"/>
</dbReference>
<dbReference type="AlphaFoldDB" id="A0A7W7RIL6"/>
<evidence type="ECO:0000313" key="2">
    <source>
        <dbReference type="EMBL" id="MBB4932585.1"/>
    </source>
</evidence>
<accession>A0A7W7RIL6</accession>
<dbReference type="Proteomes" id="UP000523007">
    <property type="component" value="Unassembled WGS sequence"/>
</dbReference>
<dbReference type="PANTHER" id="PTHR31757">
    <property type="entry name" value="SLL0781 PROTEIN"/>
    <property type="match status" value="1"/>
</dbReference>
<evidence type="ECO:0008006" key="4">
    <source>
        <dbReference type="Google" id="ProtNLM"/>
    </source>
</evidence>